<protein>
    <submittedName>
        <fullName evidence="2">Uncharacterized protein</fullName>
    </submittedName>
</protein>
<organism evidence="2 3">
    <name type="scientific">Tanacetum coccineum</name>
    <dbReference type="NCBI Taxonomy" id="301880"/>
    <lineage>
        <taxon>Eukaryota</taxon>
        <taxon>Viridiplantae</taxon>
        <taxon>Streptophyta</taxon>
        <taxon>Embryophyta</taxon>
        <taxon>Tracheophyta</taxon>
        <taxon>Spermatophyta</taxon>
        <taxon>Magnoliopsida</taxon>
        <taxon>eudicotyledons</taxon>
        <taxon>Gunneridae</taxon>
        <taxon>Pentapetalae</taxon>
        <taxon>asterids</taxon>
        <taxon>campanulids</taxon>
        <taxon>Asterales</taxon>
        <taxon>Asteraceae</taxon>
        <taxon>Asteroideae</taxon>
        <taxon>Anthemideae</taxon>
        <taxon>Anthemidinae</taxon>
        <taxon>Tanacetum</taxon>
    </lineage>
</organism>
<name>A0ABQ5CQE6_9ASTR</name>
<dbReference type="Proteomes" id="UP001151760">
    <property type="component" value="Unassembled WGS sequence"/>
</dbReference>
<feature type="region of interest" description="Disordered" evidence="1">
    <location>
        <begin position="1"/>
        <end position="56"/>
    </location>
</feature>
<keyword evidence="3" id="KW-1185">Reference proteome</keyword>
<accession>A0ABQ5CQE6</accession>
<proteinExistence type="predicted"/>
<evidence type="ECO:0000313" key="3">
    <source>
        <dbReference type="Proteomes" id="UP001151760"/>
    </source>
</evidence>
<comment type="caution">
    <text evidence="2">The sequence shown here is derived from an EMBL/GenBank/DDBJ whole genome shotgun (WGS) entry which is preliminary data.</text>
</comment>
<evidence type="ECO:0000313" key="2">
    <source>
        <dbReference type="EMBL" id="GJT29316.1"/>
    </source>
</evidence>
<reference evidence="2" key="2">
    <citation type="submission" date="2022-01" db="EMBL/GenBank/DDBJ databases">
        <authorList>
            <person name="Yamashiro T."/>
            <person name="Shiraishi A."/>
            <person name="Satake H."/>
            <person name="Nakayama K."/>
        </authorList>
    </citation>
    <scope>NUCLEOTIDE SEQUENCE</scope>
</reference>
<gene>
    <name evidence="2" type="ORF">Tco_0909591</name>
</gene>
<sequence>METLTRSHSQGVDNKGGRGLQHEKKKKPLRSFKPILESERPATPEPEWTIPPNDFPEPEHNWANAYATTYKVPEENKLDTKCRLVPSCFVIFDLEPLSLSLDFVFSVRDL</sequence>
<reference evidence="2" key="1">
    <citation type="journal article" date="2022" name="Int. J. Mol. Sci.">
        <title>Draft Genome of Tanacetum Coccineum: Genomic Comparison of Closely Related Tanacetum-Family Plants.</title>
        <authorList>
            <person name="Yamashiro T."/>
            <person name="Shiraishi A."/>
            <person name="Nakayama K."/>
            <person name="Satake H."/>
        </authorList>
    </citation>
    <scope>NUCLEOTIDE SEQUENCE</scope>
</reference>
<dbReference type="EMBL" id="BQNB010014533">
    <property type="protein sequence ID" value="GJT29316.1"/>
    <property type="molecule type" value="Genomic_DNA"/>
</dbReference>
<evidence type="ECO:0000256" key="1">
    <source>
        <dbReference type="SAM" id="MobiDB-lite"/>
    </source>
</evidence>
<feature type="compositionally biased region" description="Polar residues" evidence="1">
    <location>
        <begin position="1"/>
        <end position="12"/>
    </location>
</feature>